<evidence type="ECO:0000313" key="2">
    <source>
        <dbReference type="EMBL" id="KAK0622478.1"/>
    </source>
</evidence>
<evidence type="ECO:0000259" key="1">
    <source>
        <dbReference type="Pfam" id="PF20150"/>
    </source>
</evidence>
<reference evidence="2" key="1">
    <citation type="submission" date="2023-06" db="EMBL/GenBank/DDBJ databases">
        <title>Genome-scale phylogeny and comparative genomics of the fungal order Sordariales.</title>
        <authorList>
            <consortium name="Lawrence Berkeley National Laboratory"/>
            <person name="Hensen N."/>
            <person name="Bonometti L."/>
            <person name="Westerberg I."/>
            <person name="Brannstrom I.O."/>
            <person name="Guillou S."/>
            <person name="Cros-Aarteil S."/>
            <person name="Calhoun S."/>
            <person name="Haridas S."/>
            <person name="Kuo A."/>
            <person name="Mondo S."/>
            <person name="Pangilinan J."/>
            <person name="Riley R."/>
            <person name="Labutti K."/>
            <person name="Andreopoulos B."/>
            <person name="Lipzen A."/>
            <person name="Chen C."/>
            <person name="Yanf M."/>
            <person name="Daum C."/>
            <person name="Ng V."/>
            <person name="Clum A."/>
            <person name="Steindorff A."/>
            <person name="Ohm R."/>
            <person name="Martin F."/>
            <person name="Silar P."/>
            <person name="Natvig D."/>
            <person name="Lalanne C."/>
            <person name="Gautier V."/>
            <person name="Ament-Velasquez S.L."/>
            <person name="Kruys A."/>
            <person name="Hutchinson M.I."/>
            <person name="Powell A.J."/>
            <person name="Barry K."/>
            <person name="Miller A.N."/>
            <person name="Grigoriev I.V."/>
            <person name="Debuchy R."/>
            <person name="Gladieux P."/>
            <person name="Thoren M.H."/>
            <person name="Johannesson H."/>
        </authorList>
    </citation>
    <scope>NUCLEOTIDE SEQUENCE</scope>
    <source>
        <strain evidence="2">CBS 606.72</strain>
    </source>
</reference>
<name>A0AA40C309_9PEZI</name>
<dbReference type="AlphaFoldDB" id="A0AA40C309"/>
<dbReference type="PANTHER" id="PTHR35910:SF6">
    <property type="entry name" value="2EXR DOMAIN-CONTAINING PROTEIN"/>
    <property type="match status" value="1"/>
</dbReference>
<evidence type="ECO:0000313" key="3">
    <source>
        <dbReference type="Proteomes" id="UP001175000"/>
    </source>
</evidence>
<dbReference type="Proteomes" id="UP001175000">
    <property type="component" value="Unassembled WGS sequence"/>
</dbReference>
<sequence length="464" mass="52498">MFAVLRNDWKQHVADPENPTHLECVALGFYNLKPGKQCAHPGSKWFRDPRPNAPPLPSRTAILTTILREHTAFDKGCQDVLDNYLSSDDPELLERERNEDATGRTFPKFSILPPEIREQIWELALPRRFLDLREARHQGTYTEFRNYRPPVPYIAHVCREARDVVLRLGTRLYYAWTDQVRDPRWVTDAHGDAPAIKLSPAGFFVRGSDIVLHMPDPSAGPELDPSDVDKIKPASEVDGFSVTALTDTSMATRLRARDTAVNWAPSARPANARTYPGSLLPRPWRTLKHAGPDLKTVHVYYRSRFIEISLAMSGEFFEAGRGFGTEVQLVVDLYDDRRLAELDSLETVGLDNDNHKPRFAGGGLRNPGLCLNCERVQWEEHIKPAAVCQWLQLFEEELDELSYQSVFRPGAASGYDAAHPWVKEKLLSAPEFRPVVIVLLQPTQNVRAGADGEVEYNTRVTALR</sequence>
<protein>
    <recommendedName>
        <fullName evidence="1">2EXR domain-containing protein</fullName>
    </recommendedName>
</protein>
<accession>A0AA40C309</accession>
<dbReference type="InterPro" id="IPR045518">
    <property type="entry name" value="2EXR"/>
</dbReference>
<comment type="caution">
    <text evidence="2">The sequence shown here is derived from an EMBL/GenBank/DDBJ whole genome shotgun (WGS) entry which is preliminary data.</text>
</comment>
<dbReference type="PANTHER" id="PTHR35910">
    <property type="entry name" value="2EXR DOMAIN-CONTAINING PROTEIN"/>
    <property type="match status" value="1"/>
</dbReference>
<keyword evidence="3" id="KW-1185">Reference proteome</keyword>
<proteinExistence type="predicted"/>
<feature type="domain" description="2EXR" evidence="1">
    <location>
        <begin position="106"/>
        <end position="172"/>
    </location>
</feature>
<organism evidence="2 3">
    <name type="scientific">Immersiella caudata</name>
    <dbReference type="NCBI Taxonomy" id="314043"/>
    <lineage>
        <taxon>Eukaryota</taxon>
        <taxon>Fungi</taxon>
        <taxon>Dikarya</taxon>
        <taxon>Ascomycota</taxon>
        <taxon>Pezizomycotina</taxon>
        <taxon>Sordariomycetes</taxon>
        <taxon>Sordariomycetidae</taxon>
        <taxon>Sordariales</taxon>
        <taxon>Lasiosphaeriaceae</taxon>
        <taxon>Immersiella</taxon>
    </lineage>
</organism>
<dbReference type="EMBL" id="JAULSU010000003">
    <property type="protein sequence ID" value="KAK0622478.1"/>
    <property type="molecule type" value="Genomic_DNA"/>
</dbReference>
<dbReference type="Pfam" id="PF20150">
    <property type="entry name" value="2EXR"/>
    <property type="match status" value="1"/>
</dbReference>
<gene>
    <name evidence="2" type="ORF">B0T14DRAFT_494128</name>
</gene>